<feature type="region of interest" description="Disordered" evidence="2">
    <location>
        <begin position="208"/>
        <end position="253"/>
    </location>
</feature>
<feature type="compositionally biased region" description="Polar residues" evidence="2">
    <location>
        <begin position="225"/>
        <end position="240"/>
    </location>
</feature>
<proteinExistence type="predicted"/>
<evidence type="ECO:0000256" key="1">
    <source>
        <dbReference type="SAM" id="Coils"/>
    </source>
</evidence>
<name>A0A8J2PF78_9HEXA</name>
<evidence type="ECO:0000313" key="4">
    <source>
        <dbReference type="Proteomes" id="UP000708208"/>
    </source>
</evidence>
<keyword evidence="1" id="KW-0175">Coiled coil</keyword>
<organism evidence="3 4">
    <name type="scientific">Allacma fusca</name>
    <dbReference type="NCBI Taxonomy" id="39272"/>
    <lineage>
        <taxon>Eukaryota</taxon>
        <taxon>Metazoa</taxon>
        <taxon>Ecdysozoa</taxon>
        <taxon>Arthropoda</taxon>
        <taxon>Hexapoda</taxon>
        <taxon>Collembola</taxon>
        <taxon>Symphypleona</taxon>
        <taxon>Sminthuridae</taxon>
        <taxon>Allacma</taxon>
    </lineage>
</organism>
<reference evidence="3" key="1">
    <citation type="submission" date="2021-06" db="EMBL/GenBank/DDBJ databases">
        <authorList>
            <person name="Hodson N. C."/>
            <person name="Mongue J. A."/>
            <person name="Jaron S. K."/>
        </authorList>
    </citation>
    <scope>NUCLEOTIDE SEQUENCE</scope>
</reference>
<sequence>IAEEKPDTGESVKDIMAEIKHQLDLQWQYFSGNIQDNDLEELKSTLLLQTGETRTLRLIPSPMVSPAHFRGQNFSVVEVERAPGNLESSLPIKSPIHEHVEERFQQQQNELESLKKLLQTKMESDIKIIEGKLESQERYWRSKLRLLEEDYNYQLGKFRQEFQASLKNPSVETQTPQAAKILQEPVPDTQPEVYTQKPTEISVILPSKSSQQADIEHSLHEEPQRSLQTTHRPKTNQKLVTANEIKPENVFKP</sequence>
<dbReference type="Proteomes" id="UP000708208">
    <property type="component" value="Unassembled WGS sequence"/>
</dbReference>
<dbReference type="AlphaFoldDB" id="A0A8J2PF78"/>
<dbReference type="OrthoDB" id="515971at2759"/>
<dbReference type="EMBL" id="CAJVCH010456663">
    <property type="protein sequence ID" value="CAG7819688.1"/>
    <property type="molecule type" value="Genomic_DNA"/>
</dbReference>
<accession>A0A8J2PF78</accession>
<feature type="compositionally biased region" description="Basic and acidic residues" evidence="2">
    <location>
        <begin position="214"/>
        <end position="224"/>
    </location>
</feature>
<feature type="non-terminal residue" evidence="3">
    <location>
        <position position="253"/>
    </location>
</feature>
<keyword evidence="4" id="KW-1185">Reference proteome</keyword>
<feature type="non-terminal residue" evidence="3">
    <location>
        <position position="1"/>
    </location>
</feature>
<comment type="caution">
    <text evidence="3">The sequence shown here is derived from an EMBL/GenBank/DDBJ whole genome shotgun (WGS) entry which is preliminary data.</text>
</comment>
<protein>
    <submittedName>
        <fullName evidence="3">Uncharacterized protein</fullName>
    </submittedName>
</protein>
<feature type="coiled-coil region" evidence="1">
    <location>
        <begin position="97"/>
        <end position="124"/>
    </location>
</feature>
<gene>
    <name evidence="3" type="ORF">AFUS01_LOCUS30119</name>
</gene>
<evidence type="ECO:0000313" key="3">
    <source>
        <dbReference type="EMBL" id="CAG7819688.1"/>
    </source>
</evidence>
<evidence type="ECO:0000256" key="2">
    <source>
        <dbReference type="SAM" id="MobiDB-lite"/>
    </source>
</evidence>